<dbReference type="InterPro" id="IPR038929">
    <property type="entry name" value="CCDC13"/>
</dbReference>
<keyword evidence="4" id="KW-1185">Reference proteome</keyword>
<name>A0ABQ8SFJ6_PERAM</name>
<feature type="coiled-coil region" evidence="1">
    <location>
        <begin position="223"/>
        <end position="300"/>
    </location>
</feature>
<evidence type="ECO:0000313" key="4">
    <source>
        <dbReference type="Proteomes" id="UP001148838"/>
    </source>
</evidence>
<evidence type="ECO:0000256" key="1">
    <source>
        <dbReference type="SAM" id="Coils"/>
    </source>
</evidence>
<accession>A0ABQ8SFJ6</accession>
<proteinExistence type="predicted"/>
<dbReference type="EMBL" id="JAJSOF020000029">
    <property type="protein sequence ID" value="KAJ4432590.1"/>
    <property type="molecule type" value="Genomic_DNA"/>
</dbReference>
<evidence type="ECO:0000256" key="2">
    <source>
        <dbReference type="SAM" id="MobiDB-lite"/>
    </source>
</evidence>
<gene>
    <name evidence="3" type="ORF">ANN_21213</name>
</gene>
<evidence type="ECO:0000313" key="3">
    <source>
        <dbReference type="EMBL" id="KAJ4432590.1"/>
    </source>
</evidence>
<feature type="compositionally biased region" description="Basic and acidic residues" evidence="2">
    <location>
        <begin position="145"/>
        <end position="160"/>
    </location>
</feature>
<dbReference type="Proteomes" id="UP001148838">
    <property type="component" value="Unassembled WGS sequence"/>
</dbReference>
<keyword evidence="1" id="KW-0175">Coiled coil</keyword>
<feature type="region of interest" description="Disordered" evidence="2">
    <location>
        <begin position="141"/>
        <end position="160"/>
    </location>
</feature>
<protein>
    <recommendedName>
        <fullName evidence="5">Coiled-coil domain-containing protein 13</fullName>
    </recommendedName>
</protein>
<reference evidence="3 4" key="1">
    <citation type="journal article" date="2022" name="Allergy">
        <title>Genome assembly and annotation of Periplaneta americana reveal a comprehensive cockroach allergen profile.</title>
        <authorList>
            <person name="Wang L."/>
            <person name="Xiong Q."/>
            <person name="Saelim N."/>
            <person name="Wang L."/>
            <person name="Nong W."/>
            <person name="Wan A.T."/>
            <person name="Shi M."/>
            <person name="Liu X."/>
            <person name="Cao Q."/>
            <person name="Hui J.H.L."/>
            <person name="Sookrung N."/>
            <person name="Leung T.F."/>
            <person name="Tungtrongchitr A."/>
            <person name="Tsui S.K.W."/>
        </authorList>
    </citation>
    <scope>NUCLEOTIDE SEQUENCE [LARGE SCALE GENOMIC DNA]</scope>
    <source>
        <strain evidence="3">PWHHKU_190912</strain>
    </source>
</reference>
<dbReference type="PANTHER" id="PTHR31935:SF1">
    <property type="entry name" value="COILED-COIL DOMAIN-CONTAINING PROTEIN 13"/>
    <property type="match status" value="1"/>
</dbReference>
<organism evidence="3 4">
    <name type="scientific">Periplaneta americana</name>
    <name type="common">American cockroach</name>
    <name type="synonym">Blatta americana</name>
    <dbReference type="NCBI Taxonomy" id="6978"/>
    <lineage>
        <taxon>Eukaryota</taxon>
        <taxon>Metazoa</taxon>
        <taxon>Ecdysozoa</taxon>
        <taxon>Arthropoda</taxon>
        <taxon>Hexapoda</taxon>
        <taxon>Insecta</taxon>
        <taxon>Pterygota</taxon>
        <taxon>Neoptera</taxon>
        <taxon>Polyneoptera</taxon>
        <taxon>Dictyoptera</taxon>
        <taxon>Blattodea</taxon>
        <taxon>Blattoidea</taxon>
        <taxon>Blattidae</taxon>
        <taxon>Blattinae</taxon>
        <taxon>Periplaneta</taxon>
    </lineage>
</organism>
<evidence type="ECO:0008006" key="5">
    <source>
        <dbReference type="Google" id="ProtNLM"/>
    </source>
</evidence>
<comment type="caution">
    <text evidence="3">The sequence shown here is derived from an EMBL/GenBank/DDBJ whole genome shotgun (WGS) entry which is preliminary data.</text>
</comment>
<dbReference type="PANTHER" id="PTHR31935">
    <property type="entry name" value="COILED-COIL DOMAIN-CONTAINING PROTEIN 13"/>
    <property type="match status" value="1"/>
</dbReference>
<feature type="non-terminal residue" evidence="3">
    <location>
        <position position="368"/>
    </location>
</feature>
<sequence length="368" mass="41789">MFPEELNRFLRGQIRFYNLVIFYNDEVRSEDSPKDYLAFAFWLGKTSEKPNQALTQVNGQLLRVLEERESELQAYVDQNQRFSMTMPGLAGTSRASEMAASKIVELSKRVRELTAEVEGHKSRHRAAEAKLAQYIEASQTALSSQKKEQSQDNGEKQEDQVRMLTEKLNSTSSKLYECRNQCQQLKQDLKMAQKVVSSEIGDNVSIHSLTSGNSNWRGRAQQIIALQQKISELKERLGEHNDDKTVGCNKGMTTLRQIERERRAAHEQTERELKDVNAQLEDSKKKADGARARVKILEGELASVKGKLKTILEKGSHDDQLIKALTDGGQYQVLGLVAEAERVRLIELLAVTNRRLEEQRKKAEDAEA</sequence>